<dbReference type="InterPro" id="IPR042099">
    <property type="entry name" value="ANL_N_sf"/>
</dbReference>
<dbReference type="Proteomes" id="UP000289650">
    <property type="component" value="Unassembled WGS sequence"/>
</dbReference>
<sequence length="639" mass="68922">MIRTIDDIIAIERTPLDVVGLAGIDGNASTWSMLARSAAREPEAPALSFFARVEDYETPVSWSYRRWLGEINRTARLFRRLGVRRDDVVAYVLPNLPETHLVIWGAETAGIAFGINPMLESRQIGELLAAAQVRWVATTSPESDPEIWGRVEAAVGRAPTVQGILAVDAMRYVPGRQATPLPASMTERAVLDFHGELARESDAAPDFRLPDEEDIASYFCTGGTTGLPKIACRTHRNEVANCLQIGAMVGDAVLRRGSTILAALPLFHIYPAIGAGLAIFAQGGHVLLGPPAGFRAPGFIGRFWDVVERHRVTAFSGVPTVYAALLQVPHAGRDISSLTHAICGAAPMPVELFHAMARETGLHILDAYGLTEGTCLASSNPVGGEARIGSVGLRAPWLAMRTMIVDDDGAFVRMAETDEIGTVCLSGPNVFHGYLDPEHNRGVWLDVPDADGTIRRWFNTGDLGRMDADDYFWLTGRKKELIIRSGHNIDPRQIEEVIAGHPAVALCAALGRPDMHAGEVPVAYVQLHQGASAGESELLAYAQRYIGERAAVPKAVIVVPALPLTAVGKIFKPALHQREIADTVRAAAVQSGVELAYLSVEQDARRGVVARYRPAATGPATNALADLLGRYVFNSEKVT</sequence>
<dbReference type="PANTHER" id="PTHR43767">
    <property type="entry name" value="LONG-CHAIN-FATTY-ACID--COA LIGASE"/>
    <property type="match status" value="1"/>
</dbReference>
<dbReference type="Gene3D" id="3.40.50.12780">
    <property type="entry name" value="N-terminal domain of ligase-like"/>
    <property type="match status" value="1"/>
</dbReference>
<organism evidence="3 4">
    <name type="scientific">Burkholderia stabilis</name>
    <dbReference type="NCBI Taxonomy" id="95485"/>
    <lineage>
        <taxon>Bacteria</taxon>
        <taxon>Pseudomonadati</taxon>
        <taxon>Pseudomonadota</taxon>
        <taxon>Betaproteobacteria</taxon>
        <taxon>Burkholderiales</taxon>
        <taxon>Burkholderiaceae</taxon>
        <taxon>Burkholderia</taxon>
        <taxon>Burkholderia cepacia complex</taxon>
    </lineage>
</organism>
<dbReference type="NCBIfam" id="NF005714">
    <property type="entry name" value="PRK07529.1"/>
    <property type="match status" value="1"/>
</dbReference>
<dbReference type="Pfam" id="PF13193">
    <property type="entry name" value="AMP-binding_C"/>
    <property type="match status" value="1"/>
</dbReference>
<dbReference type="Pfam" id="PF00501">
    <property type="entry name" value="AMP-binding"/>
    <property type="match status" value="1"/>
</dbReference>
<dbReference type="GO" id="GO:0016878">
    <property type="term" value="F:acid-thiol ligase activity"/>
    <property type="evidence" value="ECO:0007669"/>
    <property type="project" value="UniProtKB-ARBA"/>
</dbReference>
<dbReference type="EMBL" id="QWEX01000004">
    <property type="protein sequence ID" value="RXV64419.1"/>
    <property type="molecule type" value="Genomic_DNA"/>
</dbReference>
<dbReference type="InterPro" id="IPR000873">
    <property type="entry name" value="AMP-dep_synth/lig_dom"/>
</dbReference>
<dbReference type="AlphaFoldDB" id="A0A4Q2A5F1"/>
<name>A0A4Q2A5F1_9BURK</name>
<feature type="domain" description="AMP-binding enzyme C-terminal" evidence="2">
    <location>
        <begin position="493"/>
        <end position="569"/>
    </location>
</feature>
<dbReference type="InterPro" id="IPR050237">
    <property type="entry name" value="ATP-dep_AMP-bd_enzyme"/>
</dbReference>
<dbReference type="PANTHER" id="PTHR43767:SF1">
    <property type="entry name" value="NONRIBOSOMAL PEPTIDE SYNTHASE PES1 (EUROFUNG)-RELATED"/>
    <property type="match status" value="1"/>
</dbReference>
<evidence type="ECO:0000259" key="2">
    <source>
        <dbReference type="Pfam" id="PF13193"/>
    </source>
</evidence>
<dbReference type="InterPro" id="IPR025110">
    <property type="entry name" value="AMP-bd_C"/>
</dbReference>
<feature type="domain" description="AMP-dependent synthetase/ligase" evidence="1">
    <location>
        <begin position="35"/>
        <end position="435"/>
    </location>
</feature>
<dbReference type="RefSeq" id="WP_129518516.1">
    <property type="nucleotide sequence ID" value="NZ_QWEX01000004.1"/>
</dbReference>
<dbReference type="SUPFAM" id="SSF56801">
    <property type="entry name" value="Acetyl-CoA synthetase-like"/>
    <property type="match status" value="1"/>
</dbReference>
<dbReference type="InterPro" id="IPR020845">
    <property type="entry name" value="AMP-binding_CS"/>
</dbReference>
<comment type="caution">
    <text evidence="3">The sequence shown here is derived from an EMBL/GenBank/DDBJ whole genome shotgun (WGS) entry which is preliminary data.</text>
</comment>
<gene>
    <name evidence="3" type="ORF">D1006_39365</name>
</gene>
<evidence type="ECO:0000313" key="4">
    <source>
        <dbReference type="Proteomes" id="UP000289650"/>
    </source>
</evidence>
<dbReference type="InterPro" id="IPR045851">
    <property type="entry name" value="AMP-bd_C_sf"/>
</dbReference>
<evidence type="ECO:0000313" key="3">
    <source>
        <dbReference type="EMBL" id="RXV64419.1"/>
    </source>
</evidence>
<reference evidence="3 4" key="1">
    <citation type="submission" date="2018-08" db="EMBL/GenBank/DDBJ databases">
        <title>Mountain-cultivated ginseng endophyte, Burkholderia stabilis and its activity against ginseng root rot disease.</title>
        <authorList>
            <person name="Tapan Kumar M."/>
            <person name="Bae H."/>
            <person name="Shanmugam G."/>
            <person name="Jeon J."/>
        </authorList>
    </citation>
    <scope>NUCLEOTIDE SEQUENCE [LARGE SCALE GENOMIC DNA]</scope>
    <source>
        <strain evidence="3 4">EB159</strain>
    </source>
</reference>
<evidence type="ECO:0000259" key="1">
    <source>
        <dbReference type="Pfam" id="PF00501"/>
    </source>
</evidence>
<dbReference type="PROSITE" id="PS00455">
    <property type="entry name" value="AMP_BINDING"/>
    <property type="match status" value="1"/>
</dbReference>
<protein>
    <submittedName>
        <fullName evidence="3">Acyl-CoA synthetase</fullName>
    </submittedName>
</protein>
<dbReference type="Gene3D" id="3.30.300.30">
    <property type="match status" value="1"/>
</dbReference>
<accession>A0A4Q2A5F1</accession>
<proteinExistence type="predicted"/>
<dbReference type="OrthoDB" id="9766486at2"/>